<protein>
    <submittedName>
        <fullName evidence="1">Uncharacterized protein</fullName>
    </submittedName>
</protein>
<sequence length="110" mass="12679">MVRGHINQCSRGHISQCSRGCSSHCKVESRSRCHRVRGHSNHCKVKGRNSHCIVRDRSNPHMFRNCNPPKPTDHSRKVTSLGRCKGKGHFLHRVIIRSKEEFIQMIGQEK</sequence>
<organism evidence="1">
    <name type="scientific">Arundo donax</name>
    <name type="common">Giant reed</name>
    <name type="synonym">Donax arundinaceus</name>
    <dbReference type="NCBI Taxonomy" id="35708"/>
    <lineage>
        <taxon>Eukaryota</taxon>
        <taxon>Viridiplantae</taxon>
        <taxon>Streptophyta</taxon>
        <taxon>Embryophyta</taxon>
        <taxon>Tracheophyta</taxon>
        <taxon>Spermatophyta</taxon>
        <taxon>Magnoliopsida</taxon>
        <taxon>Liliopsida</taxon>
        <taxon>Poales</taxon>
        <taxon>Poaceae</taxon>
        <taxon>PACMAD clade</taxon>
        <taxon>Arundinoideae</taxon>
        <taxon>Arundineae</taxon>
        <taxon>Arundo</taxon>
    </lineage>
</organism>
<reference evidence="1" key="1">
    <citation type="submission" date="2014-09" db="EMBL/GenBank/DDBJ databases">
        <authorList>
            <person name="Magalhaes I.L.F."/>
            <person name="Oliveira U."/>
            <person name="Santos F.R."/>
            <person name="Vidigal T.H.D.A."/>
            <person name="Brescovit A.D."/>
            <person name="Santos A.J."/>
        </authorList>
    </citation>
    <scope>NUCLEOTIDE SEQUENCE</scope>
    <source>
        <tissue evidence="1">Shoot tissue taken approximately 20 cm above the soil surface</tissue>
    </source>
</reference>
<proteinExistence type="predicted"/>
<evidence type="ECO:0000313" key="1">
    <source>
        <dbReference type="EMBL" id="JAD92450.1"/>
    </source>
</evidence>
<reference evidence="1" key="2">
    <citation type="journal article" date="2015" name="Data Brief">
        <title>Shoot transcriptome of the giant reed, Arundo donax.</title>
        <authorList>
            <person name="Barrero R.A."/>
            <person name="Guerrero F.D."/>
            <person name="Moolhuijzen P."/>
            <person name="Goolsby J.A."/>
            <person name="Tidwell J."/>
            <person name="Bellgard S.E."/>
            <person name="Bellgard M.I."/>
        </authorList>
    </citation>
    <scope>NUCLEOTIDE SEQUENCE</scope>
    <source>
        <tissue evidence="1">Shoot tissue taken approximately 20 cm above the soil surface</tissue>
    </source>
</reference>
<dbReference type="EMBL" id="GBRH01205445">
    <property type="protein sequence ID" value="JAD92450.1"/>
    <property type="molecule type" value="Transcribed_RNA"/>
</dbReference>
<accession>A0A0A9E3G6</accession>
<dbReference type="AlphaFoldDB" id="A0A0A9E3G6"/>
<name>A0A0A9E3G6_ARUDO</name>